<dbReference type="SFLD" id="SFLDS00003">
    <property type="entry name" value="Haloacid_Dehalogenase"/>
    <property type="match status" value="1"/>
</dbReference>
<dbReference type="AlphaFoldDB" id="A0A0M9BPH4"/>
<dbReference type="Gene3D" id="3.30.1240.10">
    <property type="match status" value="1"/>
</dbReference>
<dbReference type="SUPFAM" id="SSF56784">
    <property type="entry name" value="HAD-like"/>
    <property type="match status" value="1"/>
</dbReference>
<organism evidence="1 2">
    <name type="scientific">Paenibacillus xylanivorans</name>
    <dbReference type="NCBI Taxonomy" id="1705561"/>
    <lineage>
        <taxon>Bacteria</taxon>
        <taxon>Bacillati</taxon>
        <taxon>Bacillota</taxon>
        <taxon>Bacilli</taxon>
        <taxon>Bacillales</taxon>
        <taxon>Paenibacillaceae</taxon>
        <taxon>Paenibacillus</taxon>
    </lineage>
</organism>
<dbReference type="PATRIC" id="fig|1705561.3.peg.3174"/>
<dbReference type="InterPro" id="IPR036412">
    <property type="entry name" value="HAD-like_sf"/>
</dbReference>
<protein>
    <submittedName>
        <fullName evidence="1">Phosphatase</fullName>
    </submittedName>
</protein>
<dbReference type="PANTHER" id="PTHR10000">
    <property type="entry name" value="PHOSPHOSERINE PHOSPHATASE"/>
    <property type="match status" value="1"/>
</dbReference>
<dbReference type="OrthoDB" id="9806027at2"/>
<dbReference type="InterPro" id="IPR023214">
    <property type="entry name" value="HAD_sf"/>
</dbReference>
<dbReference type="SFLD" id="SFLDG01144">
    <property type="entry name" value="C2.B.4:_PGP_Like"/>
    <property type="match status" value="1"/>
</dbReference>
<dbReference type="InterPro" id="IPR006379">
    <property type="entry name" value="HAD-SF_hydro_IIB"/>
</dbReference>
<accession>A0A0M9BPH4</accession>
<dbReference type="SFLD" id="SFLDG01140">
    <property type="entry name" value="C2.B:_Phosphomannomutase_and_P"/>
    <property type="match status" value="1"/>
</dbReference>
<evidence type="ECO:0000313" key="2">
    <source>
        <dbReference type="Proteomes" id="UP000037688"/>
    </source>
</evidence>
<dbReference type="InterPro" id="IPR000150">
    <property type="entry name" value="Cof"/>
</dbReference>
<proteinExistence type="predicted"/>
<dbReference type="Proteomes" id="UP000037688">
    <property type="component" value="Unassembled WGS sequence"/>
</dbReference>
<dbReference type="Pfam" id="PF08282">
    <property type="entry name" value="Hydrolase_3"/>
    <property type="match status" value="1"/>
</dbReference>
<reference evidence="1 2" key="1">
    <citation type="submission" date="2015-08" db="EMBL/GenBank/DDBJ databases">
        <title>Draft genome sequence of cellulolytic and xylanolytic Paenibacillus sp. A59, isolated from a decaying forest soil from Patagonia, Argentina.</title>
        <authorList>
            <person name="Ghio S."/>
            <person name="Caceres A.M."/>
            <person name="Talia P."/>
            <person name="Grasso D."/>
            <person name="Campos E."/>
        </authorList>
    </citation>
    <scope>NUCLEOTIDE SEQUENCE [LARGE SCALE GENOMIC DNA]</scope>
    <source>
        <strain evidence="1 2">A59</strain>
    </source>
</reference>
<dbReference type="RefSeq" id="WP_053781685.1">
    <property type="nucleotide sequence ID" value="NZ_LITU01000060.1"/>
</dbReference>
<sequence length="298" mass="32546">MKLFATDLDGTLLNRDSQISPENAAAIHKAQQEGLKVTIATGRVYSDVLTISSEGGIHTPVIGSNGATIHDANGERLFHLPLERETAASVMQWLEDHHCYYEASTQQGIYAPISSHEAMLAEMDRILGSSPGEDIERLIRAVKKHYDKKDYHRVISHQEIPSEAHIYNIMAFSLDPAQLQQGREYFSSRSDVAMVVSSEHNFEMQHPDVSKGNALTKLAAHLNISMEDTAAIGDNFNDVSMLEMAGLGIAMGNAEPEIRALAKAVSLTNVEHGVAHAIHCVLEGKPVSQQETVIEGGQ</sequence>
<dbReference type="EMBL" id="LITU01000060">
    <property type="protein sequence ID" value="KOY15472.1"/>
    <property type="molecule type" value="Genomic_DNA"/>
</dbReference>
<dbReference type="CDD" id="cd07516">
    <property type="entry name" value="HAD_Pase"/>
    <property type="match status" value="1"/>
</dbReference>
<dbReference type="PROSITE" id="PS01229">
    <property type="entry name" value="COF_2"/>
    <property type="match status" value="1"/>
</dbReference>
<dbReference type="GO" id="GO:0005829">
    <property type="term" value="C:cytosol"/>
    <property type="evidence" value="ECO:0007669"/>
    <property type="project" value="TreeGrafter"/>
</dbReference>
<dbReference type="NCBIfam" id="TIGR01484">
    <property type="entry name" value="HAD-SF-IIB"/>
    <property type="match status" value="1"/>
</dbReference>
<gene>
    <name evidence="1" type="ORF">AMS66_15565</name>
</gene>
<dbReference type="GO" id="GO:0016791">
    <property type="term" value="F:phosphatase activity"/>
    <property type="evidence" value="ECO:0007669"/>
    <property type="project" value="UniProtKB-ARBA"/>
</dbReference>
<dbReference type="GO" id="GO:0000287">
    <property type="term" value="F:magnesium ion binding"/>
    <property type="evidence" value="ECO:0007669"/>
    <property type="project" value="TreeGrafter"/>
</dbReference>
<dbReference type="NCBIfam" id="TIGR00099">
    <property type="entry name" value="Cof-subfamily"/>
    <property type="match status" value="1"/>
</dbReference>
<dbReference type="PROSITE" id="PS01228">
    <property type="entry name" value="COF_1"/>
    <property type="match status" value="1"/>
</dbReference>
<dbReference type="PANTHER" id="PTHR10000:SF55">
    <property type="entry name" value="5-AMINO-6-(5-PHOSPHO-D-RIBITYLAMINO)URACIL PHOSPHATASE YCSE"/>
    <property type="match status" value="1"/>
</dbReference>
<keyword evidence="2" id="KW-1185">Reference proteome</keyword>
<evidence type="ECO:0000313" key="1">
    <source>
        <dbReference type="EMBL" id="KOY15472.1"/>
    </source>
</evidence>
<comment type="caution">
    <text evidence="1">The sequence shown here is derived from an EMBL/GenBank/DDBJ whole genome shotgun (WGS) entry which is preliminary data.</text>
</comment>
<name>A0A0M9BPH4_9BACL</name>
<dbReference type="Gene3D" id="3.40.50.1000">
    <property type="entry name" value="HAD superfamily/HAD-like"/>
    <property type="match status" value="1"/>
</dbReference>